<reference evidence="1" key="1">
    <citation type="submission" date="2014-09" db="EMBL/GenBank/DDBJ databases">
        <authorList>
            <person name="Magalhaes I.L.F."/>
            <person name="Oliveira U."/>
            <person name="Santos F.R."/>
            <person name="Vidigal T.H.D.A."/>
            <person name="Brescovit A.D."/>
            <person name="Santos A.J."/>
        </authorList>
    </citation>
    <scope>NUCLEOTIDE SEQUENCE</scope>
    <source>
        <tissue evidence="1">Shoot tissue taken approximately 20 cm above the soil surface</tissue>
    </source>
</reference>
<dbReference type="EMBL" id="GBRH01211214">
    <property type="protein sequence ID" value="JAD86681.1"/>
    <property type="molecule type" value="Transcribed_RNA"/>
</dbReference>
<sequence>MALPLTFSKLMEWSTTALVPYCHNTMYDPNLPSYIYTMVNMKRRTY</sequence>
<reference evidence="1" key="2">
    <citation type="journal article" date="2015" name="Data Brief">
        <title>Shoot transcriptome of the giant reed, Arundo donax.</title>
        <authorList>
            <person name="Barrero R.A."/>
            <person name="Guerrero F.D."/>
            <person name="Moolhuijzen P."/>
            <person name="Goolsby J.A."/>
            <person name="Tidwell J."/>
            <person name="Bellgard S.E."/>
            <person name="Bellgard M.I."/>
        </authorList>
    </citation>
    <scope>NUCLEOTIDE SEQUENCE</scope>
    <source>
        <tissue evidence="1">Shoot tissue taken approximately 20 cm above the soil surface</tissue>
    </source>
</reference>
<organism evidence="1">
    <name type="scientific">Arundo donax</name>
    <name type="common">Giant reed</name>
    <name type="synonym">Donax arundinaceus</name>
    <dbReference type="NCBI Taxonomy" id="35708"/>
    <lineage>
        <taxon>Eukaryota</taxon>
        <taxon>Viridiplantae</taxon>
        <taxon>Streptophyta</taxon>
        <taxon>Embryophyta</taxon>
        <taxon>Tracheophyta</taxon>
        <taxon>Spermatophyta</taxon>
        <taxon>Magnoliopsida</taxon>
        <taxon>Liliopsida</taxon>
        <taxon>Poales</taxon>
        <taxon>Poaceae</taxon>
        <taxon>PACMAD clade</taxon>
        <taxon>Arundinoideae</taxon>
        <taxon>Arundineae</taxon>
        <taxon>Arundo</taxon>
    </lineage>
</organism>
<name>A0A0A9DFT4_ARUDO</name>
<dbReference type="AlphaFoldDB" id="A0A0A9DFT4"/>
<protein>
    <submittedName>
        <fullName evidence="1">Uncharacterized protein</fullName>
    </submittedName>
</protein>
<accession>A0A0A9DFT4</accession>
<proteinExistence type="predicted"/>
<evidence type="ECO:0000313" key="1">
    <source>
        <dbReference type="EMBL" id="JAD86681.1"/>
    </source>
</evidence>